<dbReference type="CDD" id="cd07017">
    <property type="entry name" value="S14_ClpP_2"/>
    <property type="match status" value="1"/>
</dbReference>
<dbReference type="GO" id="GO:0004176">
    <property type="term" value="F:ATP-dependent peptidase activity"/>
    <property type="evidence" value="ECO:0007669"/>
    <property type="project" value="InterPro"/>
</dbReference>
<comment type="catalytic activity">
    <reaction evidence="6 7 8">
        <text>Hydrolysis of proteins to small peptides in the presence of ATP and magnesium. alpha-casein is the usual test substrate. In the absence of ATP, only oligopeptides shorter than five residues are hydrolyzed (such as succinyl-Leu-Tyr-|-NHMec, and Leu-Tyr-Leu-|-Tyr-Trp, in which cleavage of the -Tyr-|-Leu- and -Tyr-|-Trp bonds also occurs).</text>
        <dbReference type="EC" id="3.4.21.92"/>
    </reaction>
</comment>
<dbReference type="HAMAP" id="MF_00444">
    <property type="entry name" value="ClpP"/>
    <property type="match status" value="1"/>
</dbReference>
<dbReference type="NCBIfam" id="NF009205">
    <property type="entry name" value="PRK12553.1"/>
    <property type="match status" value="1"/>
</dbReference>
<reference evidence="11" key="1">
    <citation type="submission" date="2020-10" db="EMBL/GenBank/DDBJ databases">
        <authorList>
            <person name="Gilroy R."/>
        </authorList>
    </citation>
    <scope>NUCLEOTIDE SEQUENCE</scope>
    <source>
        <strain evidence="11">B1-16210</strain>
    </source>
</reference>
<evidence type="ECO:0000256" key="7">
    <source>
        <dbReference type="HAMAP-Rule" id="MF_00444"/>
    </source>
</evidence>
<accession>A0A940DDZ4</accession>
<organism evidence="11 12">
    <name type="scientific">Candidatus Enterousia excrementavium</name>
    <dbReference type="NCBI Taxonomy" id="2840789"/>
    <lineage>
        <taxon>Bacteria</taxon>
        <taxon>Pseudomonadati</taxon>
        <taxon>Pseudomonadota</taxon>
        <taxon>Alphaproteobacteria</taxon>
        <taxon>Candidatus Enterousia</taxon>
    </lineage>
</organism>
<dbReference type="EC" id="3.4.21.92" evidence="7"/>
<comment type="subcellular location">
    <subcellularLocation>
        <location evidence="7">Cytoplasm</location>
    </subcellularLocation>
</comment>
<dbReference type="InterPro" id="IPR023562">
    <property type="entry name" value="ClpP/TepA"/>
</dbReference>
<dbReference type="InterPro" id="IPR029045">
    <property type="entry name" value="ClpP/crotonase-like_dom_sf"/>
</dbReference>
<dbReference type="InterPro" id="IPR033135">
    <property type="entry name" value="ClpP_His_AS"/>
</dbReference>
<dbReference type="GO" id="GO:0005737">
    <property type="term" value="C:cytoplasm"/>
    <property type="evidence" value="ECO:0007669"/>
    <property type="project" value="UniProtKB-SubCell"/>
</dbReference>
<dbReference type="NCBIfam" id="NF001368">
    <property type="entry name" value="PRK00277.1"/>
    <property type="match status" value="1"/>
</dbReference>
<dbReference type="Proteomes" id="UP000721442">
    <property type="component" value="Unassembled WGS sequence"/>
</dbReference>
<evidence type="ECO:0000256" key="1">
    <source>
        <dbReference type="ARBA" id="ARBA00007039"/>
    </source>
</evidence>
<dbReference type="Pfam" id="PF00574">
    <property type="entry name" value="CLP_protease"/>
    <property type="match status" value="1"/>
</dbReference>
<dbReference type="Gene3D" id="3.90.226.10">
    <property type="entry name" value="2-enoyl-CoA Hydratase, Chain A, domain 1"/>
    <property type="match status" value="1"/>
</dbReference>
<comment type="subunit">
    <text evidence="7">Fourteen ClpP subunits assemble into 2 heptameric rings which stack back to back to give a disk-like structure with a central cavity, resembling the structure of eukaryotic proteasomes.</text>
</comment>
<feature type="coiled-coil region" evidence="10">
    <location>
        <begin position="126"/>
        <end position="160"/>
    </location>
</feature>
<dbReference type="EMBL" id="JADINE010000017">
    <property type="protein sequence ID" value="MBO8407060.1"/>
    <property type="molecule type" value="Genomic_DNA"/>
</dbReference>
<dbReference type="GO" id="GO:0051117">
    <property type="term" value="F:ATPase binding"/>
    <property type="evidence" value="ECO:0007669"/>
    <property type="project" value="TreeGrafter"/>
</dbReference>
<proteinExistence type="inferred from homology"/>
<gene>
    <name evidence="7" type="primary">clpP</name>
    <name evidence="11" type="ORF">IAC77_01200</name>
</gene>
<evidence type="ECO:0000256" key="9">
    <source>
        <dbReference type="RuleBase" id="RU003567"/>
    </source>
</evidence>
<evidence type="ECO:0000256" key="2">
    <source>
        <dbReference type="ARBA" id="ARBA00022490"/>
    </source>
</evidence>
<protein>
    <recommendedName>
        <fullName evidence="7 9">ATP-dependent Clp protease proteolytic subunit</fullName>
        <ecNumber evidence="7">3.4.21.92</ecNumber>
    </recommendedName>
    <alternativeName>
        <fullName evidence="7">Endopeptidase Clp</fullName>
    </alternativeName>
</protein>
<keyword evidence="4 7" id="KW-0378">Hydrolase</keyword>
<dbReference type="AlphaFoldDB" id="A0A940DDZ4"/>
<dbReference type="GO" id="GO:0009368">
    <property type="term" value="C:endopeptidase Clp complex"/>
    <property type="evidence" value="ECO:0007669"/>
    <property type="project" value="TreeGrafter"/>
</dbReference>
<dbReference type="InterPro" id="IPR001907">
    <property type="entry name" value="ClpP"/>
</dbReference>
<reference evidence="11" key="2">
    <citation type="journal article" date="2021" name="PeerJ">
        <title>Extensive microbial diversity within the chicken gut microbiome revealed by metagenomics and culture.</title>
        <authorList>
            <person name="Gilroy R."/>
            <person name="Ravi A."/>
            <person name="Getino M."/>
            <person name="Pursley I."/>
            <person name="Horton D.L."/>
            <person name="Alikhan N.F."/>
            <person name="Baker D."/>
            <person name="Gharbi K."/>
            <person name="Hall N."/>
            <person name="Watson M."/>
            <person name="Adriaenssens E.M."/>
            <person name="Foster-Nyarko E."/>
            <person name="Jarju S."/>
            <person name="Secka A."/>
            <person name="Antonio M."/>
            <person name="Oren A."/>
            <person name="Chaudhuri R.R."/>
            <person name="La Ragione R."/>
            <person name="Hildebrand F."/>
            <person name="Pallen M.J."/>
        </authorList>
    </citation>
    <scope>NUCLEOTIDE SEQUENCE</scope>
    <source>
        <strain evidence="11">B1-16210</strain>
    </source>
</reference>
<dbReference type="PANTHER" id="PTHR10381">
    <property type="entry name" value="ATP-DEPENDENT CLP PROTEASE PROTEOLYTIC SUBUNIT"/>
    <property type="match status" value="1"/>
</dbReference>
<dbReference type="PANTHER" id="PTHR10381:SF70">
    <property type="entry name" value="ATP-DEPENDENT CLP PROTEASE PROTEOLYTIC SUBUNIT"/>
    <property type="match status" value="1"/>
</dbReference>
<evidence type="ECO:0000256" key="4">
    <source>
        <dbReference type="ARBA" id="ARBA00022801"/>
    </source>
</evidence>
<dbReference type="GO" id="GO:0006515">
    <property type="term" value="P:protein quality control for misfolded or incompletely synthesized proteins"/>
    <property type="evidence" value="ECO:0007669"/>
    <property type="project" value="TreeGrafter"/>
</dbReference>
<evidence type="ECO:0000313" key="11">
    <source>
        <dbReference type="EMBL" id="MBO8407060.1"/>
    </source>
</evidence>
<evidence type="ECO:0000256" key="6">
    <source>
        <dbReference type="ARBA" id="ARBA00034021"/>
    </source>
</evidence>
<comment type="function">
    <text evidence="7">Cleaves peptides in various proteins in a process that requires ATP hydrolysis. Has a chymotrypsin-like activity. Plays a major role in the degradation of misfolded proteins.</text>
</comment>
<dbReference type="PRINTS" id="PR00127">
    <property type="entry name" value="CLPPROTEASEP"/>
</dbReference>
<keyword evidence="3 7" id="KW-0645">Protease</keyword>
<evidence type="ECO:0000256" key="10">
    <source>
        <dbReference type="SAM" id="Coils"/>
    </source>
</evidence>
<keyword evidence="2 7" id="KW-0963">Cytoplasm</keyword>
<evidence type="ECO:0000256" key="8">
    <source>
        <dbReference type="PROSITE-ProRule" id="PRU10086"/>
    </source>
</evidence>
<dbReference type="FunFam" id="3.90.226.10:FF:000001">
    <property type="entry name" value="ATP-dependent Clp protease proteolytic subunit"/>
    <property type="match status" value="1"/>
</dbReference>
<feature type="active site" description="Nucleophile" evidence="7">
    <location>
        <position position="98"/>
    </location>
</feature>
<dbReference type="SUPFAM" id="SSF52096">
    <property type="entry name" value="ClpP/crotonase"/>
    <property type="match status" value="1"/>
</dbReference>
<sequence>MALIPVVIEESPRGERSFDIFSRLLRDRIVMINGQIEPGMANTVVAQLLFLESENPNAEISVYINSPGGDVSAGWAIMDTMQYIKSPVSTIGMGLVASMGSVLLAAGEKGKRFVLPNTQIMIHQPLAGAEGQITDMEIRMNQYQKNKKTLIKQMAEFTGRKEKELFDAMERDNWMTPDEAKDFGLIDGVLKRK</sequence>
<comment type="caution">
    <text evidence="11">The sequence shown here is derived from an EMBL/GenBank/DDBJ whole genome shotgun (WGS) entry which is preliminary data.</text>
</comment>
<feature type="active site" evidence="7 8">
    <location>
        <position position="123"/>
    </location>
</feature>
<keyword evidence="5 7" id="KW-0720">Serine protease</keyword>
<comment type="similarity">
    <text evidence="1 7 9">Belongs to the peptidase S14 family.</text>
</comment>
<evidence type="ECO:0000313" key="12">
    <source>
        <dbReference type="Proteomes" id="UP000721442"/>
    </source>
</evidence>
<name>A0A940DDZ4_9PROT</name>
<dbReference type="PROSITE" id="PS00382">
    <property type="entry name" value="CLP_PROTEASE_HIS"/>
    <property type="match status" value="1"/>
</dbReference>
<evidence type="ECO:0000256" key="3">
    <source>
        <dbReference type="ARBA" id="ARBA00022670"/>
    </source>
</evidence>
<dbReference type="GO" id="GO:0004252">
    <property type="term" value="F:serine-type endopeptidase activity"/>
    <property type="evidence" value="ECO:0007669"/>
    <property type="project" value="UniProtKB-UniRule"/>
</dbReference>
<keyword evidence="10" id="KW-0175">Coiled coil</keyword>
<evidence type="ECO:0000256" key="5">
    <source>
        <dbReference type="ARBA" id="ARBA00022825"/>
    </source>
</evidence>